<keyword evidence="1" id="KW-0812">Transmembrane</keyword>
<dbReference type="Proteomes" id="UP000326553">
    <property type="component" value="Chromosome"/>
</dbReference>
<proteinExistence type="predicted"/>
<keyword evidence="3" id="KW-1185">Reference proteome</keyword>
<organism evidence="2 3">
    <name type="scientific">Streptomyces alboniger</name>
    <dbReference type="NCBI Taxonomy" id="132473"/>
    <lineage>
        <taxon>Bacteria</taxon>
        <taxon>Bacillati</taxon>
        <taxon>Actinomycetota</taxon>
        <taxon>Actinomycetes</taxon>
        <taxon>Kitasatosporales</taxon>
        <taxon>Streptomycetaceae</taxon>
        <taxon>Streptomyces</taxon>
        <taxon>Streptomyces aurantiacus group</taxon>
    </lineage>
</organism>
<evidence type="ECO:0000313" key="3">
    <source>
        <dbReference type="Proteomes" id="UP000326553"/>
    </source>
</evidence>
<protein>
    <submittedName>
        <fullName evidence="2">Uncharacterized protein</fullName>
    </submittedName>
</protein>
<feature type="transmembrane region" description="Helical" evidence="1">
    <location>
        <begin position="60"/>
        <end position="79"/>
    </location>
</feature>
<dbReference type="EMBL" id="CP023695">
    <property type="protein sequence ID" value="QEV16783.1"/>
    <property type="molecule type" value="Genomic_DNA"/>
</dbReference>
<name>A0A5J6HED8_STRAD</name>
<gene>
    <name evidence="2" type="ORF">CP975_04080</name>
</gene>
<dbReference type="AlphaFoldDB" id="A0A5J6HED8"/>
<evidence type="ECO:0000256" key="1">
    <source>
        <dbReference type="SAM" id="Phobius"/>
    </source>
</evidence>
<accession>A0A5J6HED8</accession>
<keyword evidence="1" id="KW-1133">Transmembrane helix</keyword>
<dbReference type="OrthoDB" id="4334293at2"/>
<evidence type="ECO:0000313" key="2">
    <source>
        <dbReference type="EMBL" id="QEV16783.1"/>
    </source>
</evidence>
<dbReference type="KEGG" id="salw:CP975_04080"/>
<sequence>MAATGYSGRRSAAERDAITIEIGYALVSGFVVALAVIGVVIAGPLLAFDPPRAVVSALKVTGVSLAAVAFVVRVATVLWKFHDRRPGASQPSQPGRTRPDS</sequence>
<reference evidence="2 3" key="1">
    <citation type="submission" date="2017-09" db="EMBL/GenBank/DDBJ databases">
        <authorList>
            <person name="Lee N."/>
            <person name="Cho B.-K."/>
        </authorList>
    </citation>
    <scope>NUCLEOTIDE SEQUENCE [LARGE SCALE GENOMIC DNA]</scope>
    <source>
        <strain evidence="2 3">ATCC 12461</strain>
    </source>
</reference>
<feature type="transmembrane region" description="Helical" evidence="1">
    <location>
        <begin position="21"/>
        <end position="48"/>
    </location>
</feature>
<dbReference type="InterPro" id="IPR046295">
    <property type="entry name" value="DUF6332"/>
</dbReference>
<dbReference type="RefSeq" id="WP_055529519.1">
    <property type="nucleotide sequence ID" value="NZ_CP023695.1"/>
</dbReference>
<dbReference type="Pfam" id="PF19857">
    <property type="entry name" value="DUF6332"/>
    <property type="match status" value="1"/>
</dbReference>
<keyword evidence="1" id="KW-0472">Membrane</keyword>